<feature type="region of interest" description="Disordered" evidence="1">
    <location>
        <begin position="162"/>
        <end position="185"/>
    </location>
</feature>
<evidence type="ECO:0000313" key="2">
    <source>
        <dbReference type="EMBL" id="KAJ1977586.1"/>
    </source>
</evidence>
<gene>
    <name evidence="2" type="ORF">H4R34_003527</name>
</gene>
<feature type="region of interest" description="Disordered" evidence="1">
    <location>
        <begin position="33"/>
        <end position="60"/>
    </location>
</feature>
<dbReference type="AlphaFoldDB" id="A0A9W8EBY1"/>
<accession>A0A9W8EBY1</accession>
<comment type="caution">
    <text evidence="2">The sequence shown here is derived from an EMBL/GenBank/DDBJ whole genome shotgun (WGS) entry which is preliminary data.</text>
</comment>
<keyword evidence="3" id="KW-1185">Reference proteome</keyword>
<reference evidence="2" key="1">
    <citation type="submission" date="2022-07" db="EMBL/GenBank/DDBJ databases">
        <title>Phylogenomic reconstructions and comparative analyses of Kickxellomycotina fungi.</title>
        <authorList>
            <person name="Reynolds N.K."/>
            <person name="Stajich J.E."/>
            <person name="Barry K."/>
            <person name="Grigoriev I.V."/>
            <person name="Crous P."/>
            <person name="Smith M.E."/>
        </authorList>
    </citation>
    <scope>NUCLEOTIDE SEQUENCE</scope>
    <source>
        <strain evidence="2">RSA 567</strain>
    </source>
</reference>
<feature type="compositionally biased region" description="Low complexity" evidence="1">
    <location>
        <begin position="170"/>
        <end position="185"/>
    </location>
</feature>
<dbReference type="EMBL" id="JANBQB010000336">
    <property type="protein sequence ID" value="KAJ1977586.1"/>
    <property type="molecule type" value="Genomic_DNA"/>
</dbReference>
<protein>
    <submittedName>
        <fullName evidence="2">Uncharacterized protein</fullName>
    </submittedName>
</protein>
<dbReference type="OrthoDB" id="5549449at2759"/>
<proteinExistence type="predicted"/>
<organism evidence="2 3">
    <name type="scientific">Dimargaris verticillata</name>
    <dbReference type="NCBI Taxonomy" id="2761393"/>
    <lineage>
        <taxon>Eukaryota</taxon>
        <taxon>Fungi</taxon>
        <taxon>Fungi incertae sedis</taxon>
        <taxon>Zoopagomycota</taxon>
        <taxon>Kickxellomycotina</taxon>
        <taxon>Dimargaritomycetes</taxon>
        <taxon>Dimargaritales</taxon>
        <taxon>Dimargaritaceae</taxon>
        <taxon>Dimargaris</taxon>
    </lineage>
</organism>
<sequence length="185" mass="19531">MSTTSSSIALGKPLNFPNRSSWAPAQVCAYDNAMDNPSAQSDPSYQQSPSPPPPLSPQTELSYLVTSTGALPDLAPSVAAHPIQTSQTIFSRAANGALSPTDPGAFTTSAALYRPIPTRFNFDKLEATQADYRAMMTYSSKAMLALSQNKSTEEVGQELLISLAGSKPMSTATARSNPSSPARRS</sequence>
<name>A0A9W8EBY1_9FUNG</name>
<dbReference type="Proteomes" id="UP001151582">
    <property type="component" value="Unassembled WGS sequence"/>
</dbReference>
<feature type="region of interest" description="Disordered" evidence="1">
    <location>
        <begin position="1"/>
        <end position="20"/>
    </location>
</feature>
<feature type="compositionally biased region" description="Low complexity" evidence="1">
    <location>
        <begin position="37"/>
        <end position="48"/>
    </location>
</feature>
<evidence type="ECO:0000313" key="3">
    <source>
        <dbReference type="Proteomes" id="UP001151582"/>
    </source>
</evidence>
<evidence type="ECO:0000256" key="1">
    <source>
        <dbReference type="SAM" id="MobiDB-lite"/>
    </source>
</evidence>